<reference evidence="3 4" key="1">
    <citation type="submission" date="2016-05" db="EMBL/GenBank/DDBJ databases">
        <title>Genome sequencing reveals origins of a unique bacterial endosymbiosis in the earliest lineages of terrestrial Fungi.</title>
        <authorList>
            <consortium name="DOE Joint Genome Institute"/>
            <person name="Uehling J."/>
            <person name="Gryganskyi A."/>
            <person name="Hameed K."/>
            <person name="Tschaplinski T."/>
            <person name="Misztal P."/>
            <person name="Wu S."/>
            <person name="Desiro A."/>
            <person name="Vande Pol N."/>
            <person name="Du Z.-Y."/>
            <person name="Zienkiewicz A."/>
            <person name="Zienkiewicz K."/>
            <person name="Morin E."/>
            <person name="Tisserant E."/>
            <person name="Splivallo R."/>
            <person name="Hainaut M."/>
            <person name="Henrissat B."/>
            <person name="Ohm R."/>
            <person name="Kuo A."/>
            <person name="Yan J."/>
            <person name="Lipzen A."/>
            <person name="Nolan M."/>
            <person name="Labutti K."/>
            <person name="Barry K."/>
            <person name="Goldstein A."/>
            <person name="Labbe J."/>
            <person name="Schadt C."/>
            <person name="Tuskan G."/>
            <person name="Grigoriev I."/>
            <person name="Martin F."/>
            <person name="Vilgalys R."/>
            <person name="Bonito G."/>
        </authorList>
    </citation>
    <scope>NUCLEOTIDE SEQUENCE [LARGE SCALE GENOMIC DNA]</scope>
    <source>
        <strain evidence="3 4">AG-77</strain>
    </source>
</reference>
<feature type="compositionally biased region" description="Polar residues" evidence="1">
    <location>
        <begin position="35"/>
        <end position="56"/>
    </location>
</feature>
<feature type="compositionally biased region" description="Low complexity" evidence="1">
    <location>
        <begin position="1575"/>
        <end position="1593"/>
    </location>
</feature>
<feature type="compositionally biased region" description="Low complexity" evidence="1">
    <location>
        <begin position="1543"/>
        <end position="1552"/>
    </location>
</feature>
<dbReference type="Gene3D" id="1.25.10.10">
    <property type="entry name" value="Leucine-rich Repeat Variant"/>
    <property type="match status" value="1"/>
</dbReference>
<feature type="domain" description="Formin GTPase-binding" evidence="2">
    <location>
        <begin position="793"/>
        <end position="1043"/>
    </location>
</feature>
<feature type="region of interest" description="Disordered" evidence="1">
    <location>
        <begin position="348"/>
        <end position="394"/>
    </location>
</feature>
<feature type="compositionally biased region" description="Basic and acidic residues" evidence="1">
    <location>
        <begin position="267"/>
        <end position="279"/>
    </location>
</feature>
<feature type="region of interest" description="Disordered" evidence="1">
    <location>
        <begin position="1853"/>
        <end position="1877"/>
    </location>
</feature>
<dbReference type="Proteomes" id="UP000078512">
    <property type="component" value="Unassembled WGS sequence"/>
</dbReference>
<feature type="compositionally biased region" description="Low complexity" evidence="1">
    <location>
        <begin position="376"/>
        <end position="394"/>
    </location>
</feature>
<feature type="compositionally biased region" description="Low complexity" evidence="1">
    <location>
        <begin position="427"/>
        <end position="442"/>
    </location>
</feature>
<feature type="compositionally biased region" description="Polar residues" evidence="1">
    <location>
        <begin position="1819"/>
        <end position="1833"/>
    </location>
</feature>
<accession>A0A197JSC4</accession>
<feature type="compositionally biased region" description="Basic and acidic residues" evidence="1">
    <location>
        <begin position="443"/>
        <end position="457"/>
    </location>
</feature>
<dbReference type="EMBL" id="KV442058">
    <property type="protein sequence ID" value="OAQ27351.1"/>
    <property type="molecule type" value="Genomic_DNA"/>
</dbReference>
<feature type="region of interest" description="Disordered" evidence="1">
    <location>
        <begin position="1788"/>
        <end position="1833"/>
    </location>
</feature>
<dbReference type="GO" id="GO:0030036">
    <property type="term" value="P:actin cytoskeleton organization"/>
    <property type="evidence" value="ECO:0007669"/>
    <property type="project" value="InterPro"/>
</dbReference>
<feature type="compositionally biased region" description="Low complexity" evidence="1">
    <location>
        <begin position="162"/>
        <end position="183"/>
    </location>
</feature>
<evidence type="ECO:0000259" key="2">
    <source>
        <dbReference type="SMART" id="SM01140"/>
    </source>
</evidence>
<feature type="compositionally biased region" description="Basic and acidic residues" evidence="1">
    <location>
        <begin position="1627"/>
        <end position="1653"/>
    </location>
</feature>
<dbReference type="InterPro" id="IPR016024">
    <property type="entry name" value="ARM-type_fold"/>
</dbReference>
<dbReference type="InterPro" id="IPR010473">
    <property type="entry name" value="GTPase-bd"/>
</dbReference>
<feature type="compositionally biased region" description="Polar residues" evidence="1">
    <location>
        <begin position="411"/>
        <end position="426"/>
    </location>
</feature>
<feature type="compositionally biased region" description="Basic and acidic residues" evidence="1">
    <location>
        <begin position="1868"/>
        <end position="1877"/>
    </location>
</feature>
<feature type="compositionally biased region" description="Polar residues" evidence="1">
    <location>
        <begin position="1672"/>
        <end position="1682"/>
    </location>
</feature>
<dbReference type="SUPFAM" id="SSF48371">
    <property type="entry name" value="ARM repeat"/>
    <property type="match status" value="1"/>
</dbReference>
<dbReference type="GO" id="GO:0003779">
    <property type="term" value="F:actin binding"/>
    <property type="evidence" value="ECO:0007669"/>
    <property type="project" value="InterPro"/>
</dbReference>
<feature type="compositionally biased region" description="Low complexity" evidence="1">
    <location>
        <begin position="1448"/>
        <end position="1457"/>
    </location>
</feature>
<feature type="region of interest" description="Disordered" evidence="1">
    <location>
        <begin position="761"/>
        <end position="793"/>
    </location>
</feature>
<feature type="region of interest" description="Disordered" evidence="1">
    <location>
        <begin position="1"/>
        <end position="184"/>
    </location>
</feature>
<feature type="compositionally biased region" description="Basic and acidic residues" evidence="1">
    <location>
        <begin position="287"/>
        <end position="298"/>
    </location>
</feature>
<feature type="compositionally biased region" description="Basic and acidic residues" evidence="1">
    <location>
        <begin position="659"/>
        <end position="668"/>
    </location>
</feature>
<feature type="region of interest" description="Disordered" evidence="1">
    <location>
        <begin position="1512"/>
        <end position="1561"/>
    </location>
</feature>
<feature type="region of interest" description="Disordered" evidence="1">
    <location>
        <begin position="1190"/>
        <end position="1209"/>
    </location>
</feature>
<name>A0A197JSC4_9FUNG</name>
<feature type="compositionally biased region" description="Polar residues" evidence="1">
    <location>
        <begin position="364"/>
        <end position="373"/>
    </location>
</feature>
<feature type="region of interest" description="Disordered" evidence="1">
    <location>
        <begin position="192"/>
        <end position="211"/>
    </location>
</feature>
<dbReference type="GO" id="GO:0031267">
    <property type="term" value="F:small GTPase binding"/>
    <property type="evidence" value="ECO:0007669"/>
    <property type="project" value="InterPro"/>
</dbReference>
<dbReference type="OrthoDB" id="2155261at2759"/>
<feature type="compositionally biased region" description="Basic and acidic residues" evidence="1">
    <location>
        <begin position="682"/>
        <end position="692"/>
    </location>
</feature>
<feature type="region of interest" description="Disordered" evidence="1">
    <location>
        <begin position="1357"/>
        <end position="1498"/>
    </location>
</feature>
<proteinExistence type="predicted"/>
<protein>
    <recommendedName>
        <fullName evidence="2">Formin GTPase-binding domain-containing protein</fullName>
    </recommendedName>
</protein>
<feature type="region of interest" description="Disordered" evidence="1">
    <location>
        <begin position="569"/>
        <end position="597"/>
    </location>
</feature>
<dbReference type="SMART" id="SM01140">
    <property type="entry name" value="Drf_GBD"/>
    <property type="match status" value="1"/>
</dbReference>
<feature type="compositionally biased region" description="Low complexity" evidence="1">
    <location>
        <begin position="1479"/>
        <end position="1494"/>
    </location>
</feature>
<evidence type="ECO:0000313" key="4">
    <source>
        <dbReference type="Proteomes" id="UP000078512"/>
    </source>
</evidence>
<feature type="compositionally biased region" description="Polar residues" evidence="1">
    <location>
        <begin position="1397"/>
        <end position="1406"/>
    </location>
</feature>
<keyword evidence="4" id="KW-1185">Reference proteome</keyword>
<sequence>MIDSKSSSAQNHHHQQQDPRSTSSASLLPPRPLHSNRNSIDSINSFVNDNTNNLSHSHPPPVKARSPLSNLGDQIVKAARRLSMTSSPKENKDSSYNPPPSPSFLLRSGTTSPDLHRKRNSTLEELQQATSPSNNNNKSKESKVKAKDKKPLVKIDLFNLRSKSSSNNNNNNNRNSSDNNNSSQVNLTVGTLEKSLPGSSPPPSPPSKETFRKSMGMFDRQVISTEDDLRHVPQQNSIVPAPSSYPIPVAFPAPASRLALREAVSQEQHKQEQQQKQDHQQQQQGRRQGEGGHTDTDNLMYDREHAYSVKHHPAKSLQFFDSALPLPSTSPLPSAQSRNLVDQTNLHGILQLPPLPPPPPQQQKQIAGFTSATGADLSQSSISNDLQDSSSSIGSDHSLVMEDVFEFYDNPSANDSSNNTSRQSSMRNDSTRNTATTAASTQQRREPSEDWTIDRYHRQQQQQQQQSLGAPEQYQRPPAPEPSDKKPLSALERIKRQQKRHSQEQERLAELVLPQELMVPPSTGVAGYAGSGENYVLPVREVPRDLVPIRPFHPLATASQVSPLPIFQNHHQQQHQHQQTRDGGERGSGKAPIDPGAAIIGTDSVMLDQLLTLIPGPNRPRLPSQVEWQQGIEELRQRRKDAATLTNSVGRQNSSGSRHSQDSSTDGRSRRHSMPDMPHGQSRVDQERRTGDNFRNPMLMTSSSNSPSSSAAVNLNTQLRRSGFEDREQQLLQPPIQRQSIAETQSIDVSMISSMALADSKRVTRKRAGKRTSALDSLQGQEPPLANPSDTMDDKVDKDVVNIAFSEMLATFSLLPTTISQLESLPTNRKWAMLQSNDASPSLPQAIPPQIFVDLLLEYSNKKKRSSRDQFAFNLAAMTATATAADSTPKRPMGMWKNFSATDVTSSSNTVSAPSDTTGLIPPLQPTFQQHLSSLLGKSDKRALEEREQVLRKLRVLIRNGSVRWTSEFINIGGPLAILQFCQHVQRTEETKLGQRRRLLHQIIQCIKAIVTLDGGVASLTTEPIFFSLMRTLAIQEAPVLSATSQDFAQGSKAKTGGIFGIGGGGAFEVRGQRYRSSSIPKPLPHSRVGHQPPYQTSPALSLDQIPSFSNTQAAVHILNAILLREPDLRDKVLKDTVADRISTLTQRRNGEGTAWVYSEWIGYLKEVMHICGIKAPVAPLPTTLPSLGYGNDGNNHDRARKSGSPPRVTSMAAGIVSQGCGSSGSSLSVFSLENIRSRRRHSAAATPQASQSTPNVATDGIRFESGEDREVLTYLTAHLELVSRLVFEMHVSSPGLAFAKCIKQELEDYLELLRSTFIQNHDLRAQAEELKIQLSVIPSTTQTMANLLAKDLPAIPPIDPQWHSQHSRDQQGRQQLQQFPAPGPTSTVFQRPKSSHMYQFSQRSPVFQHLPVPNAKCNSESDPKTLTIDIPGRSSSLEDNNHHHCNNKSSSFSSTNDRTSKDQRTTNNGATRIDSKVQQRVLQFQQQRQPSQRYDIHGDNGKALVMQDGELSPMQVSPSNRRISFRSEVPDGDRCSNSGNYSSLPPSQPQQQHHRQNLAGRVSSQIAFREDAISNTSAPRRPAPRSASSTSVPPTPTSPIPDLQLPDIPSKNKNRPTSMDAKGRRHDATGAREGKVIISLDHPRQRQQEPKSRLLQYPPLSPSVIPLSPSRANQEPSQNPSVAKENVREGFQELVNGADARKDSSSISGYSQRLSLDSQVYPHISAHGKSRGITESATMAPVSSQLLAAPLRRAGLAMPGVGQARPEVLSHGVNNVSIDGSVMSTCSSTTSSGFSATSTSSTSSASPPTTQTKKRLHSSTTKSFPISPPQHQTLEIPSTTIVQPTAAPVFSAPACLPESSTPIPPNRESRHRSGADSITTKEVRQFRNVDFDNQIQEGVRKLASSSSTPSVFVVHSGNNKNKDDGRSKGDSATAGFATEVVGRYSVQATDPKVLEAPIIVPEDMSLMREQYIQAQISEVVVPPMVRKA</sequence>
<feature type="compositionally biased region" description="Low complexity" evidence="1">
    <location>
        <begin position="1788"/>
        <end position="1812"/>
    </location>
</feature>
<evidence type="ECO:0000313" key="3">
    <source>
        <dbReference type="EMBL" id="OAQ27351.1"/>
    </source>
</evidence>
<feature type="compositionally biased region" description="Basic and acidic residues" evidence="1">
    <location>
        <begin position="579"/>
        <end position="588"/>
    </location>
</feature>
<feature type="region of interest" description="Disordered" evidence="1">
    <location>
        <begin position="637"/>
        <end position="713"/>
    </location>
</feature>
<dbReference type="InterPro" id="IPR011989">
    <property type="entry name" value="ARM-like"/>
</dbReference>
<organism evidence="3 4">
    <name type="scientific">Linnemannia elongata AG-77</name>
    <dbReference type="NCBI Taxonomy" id="1314771"/>
    <lineage>
        <taxon>Eukaryota</taxon>
        <taxon>Fungi</taxon>
        <taxon>Fungi incertae sedis</taxon>
        <taxon>Mucoromycota</taxon>
        <taxon>Mortierellomycotina</taxon>
        <taxon>Mortierellomycetes</taxon>
        <taxon>Mortierellales</taxon>
        <taxon>Mortierellaceae</taxon>
        <taxon>Linnemannia</taxon>
    </lineage>
</organism>
<feature type="compositionally biased region" description="Basic and acidic residues" evidence="1">
    <location>
        <begin position="138"/>
        <end position="153"/>
    </location>
</feature>
<feature type="region of interest" description="Disordered" evidence="1">
    <location>
        <begin position="1575"/>
        <end position="1686"/>
    </location>
</feature>
<feature type="compositionally biased region" description="Polar residues" evidence="1">
    <location>
        <begin position="644"/>
        <end position="658"/>
    </location>
</feature>
<dbReference type="Pfam" id="PF06371">
    <property type="entry name" value="Drf_GBD"/>
    <property type="match status" value="1"/>
</dbReference>
<feature type="region of interest" description="Disordered" evidence="1">
    <location>
        <begin position="410"/>
        <end position="488"/>
    </location>
</feature>
<evidence type="ECO:0000256" key="1">
    <source>
        <dbReference type="SAM" id="MobiDB-lite"/>
    </source>
</evidence>
<feature type="compositionally biased region" description="Low complexity" evidence="1">
    <location>
        <begin position="1"/>
        <end position="10"/>
    </location>
</feature>
<feature type="region of interest" description="Disordered" evidence="1">
    <location>
        <begin position="261"/>
        <end position="298"/>
    </location>
</feature>
<gene>
    <name evidence="3" type="ORF">K457DRAFT_21241</name>
</gene>